<dbReference type="Proteomes" id="UP000245697">
    <property type="component" value="Unassembled WGS sequence"/>
</dbReference>
<keyword evidence="2" id="KW-0732">Signal</keyword>
<evidence type="ECO:0000313" key="3">
    <source>
        <dbReference type="EMBL" id="PWK52337.1"/>
    </source>
</evidence>
<sequence>MGEVVKSYHPALAAAVAVLLTAGCTTSSASPPDAAPTAVSTETSAPPSASPSPTGPDARTVLLAALEKSRNTTYRFATSGDVPDAKKISGSGSYDPKARRISVKVRMTGGGQKAVATQRIVVGTDLYSRQKDGETWVHLNLKKIKKDSLYAFDMTDPTGLSRFVESVGRVTGTGPNTYSGTLDIENGRFNEGFLPVGTPAIWVMSSGGAGATFTATTNPAGWVTSIKVSLKNRKGTLHMTTTLSGHGKASGIKKPSDFGEAMDFYYD</sequence>
<feature type="signal peptide" evidence="2">
    <location>
        <begin position="1"/>
        <end position="29"/>
    </location>
</feature>
<dbReference type="EMBL" id="QGGR01000001">
    <property type="protein sequence ID" value="PWK52337.1"/>
    <property type="molecule type" value="Genomic_DNA"/>
</dbReference>
<evidence type="ECO:0000256" key="2">
    <source>
        <dbReference type="SAM" id="SignalP"/>
    </source>
</evidence>
<organism evidence="3 4">
    <name type="scientific">Actinoplanes xinjiangensis</name>
    <dbReference type="NCBI Taxonomy" id="512350"/>
    <lineage>
        <taxon>Bacteria</taxon>
        <taxon>Bacillati</taxon>
        <taxon>Actinomycetota</taxon>
        <taxon>Actinomycetes</taxon>
        <taxon>Micromonosporales</taxon>
        <taxon>Micromonosporaceae</taxon>
        <taxon>Actinoplanes</taxon>
    </lineage>
</organism>
<dbReference type="RefSeq" id="WP_146246157.1">
    <property type="nucleotide sequence ID" value="NZ_BONA01000017.1"/>
</dbReference>
<evidence type="ECO:0000313" key="4">
    <source>
        <dbReference type="Proteomes" id="UP000245697"/>
    </source>
</evidence>
<accession>A0A316GCM5</accession>
<feature type="chain" id="PRO_5016358683" description="Lipoprotein LprG" evidence="2">
    <location>
        <begin position="30"/>
        <end position="267"/>
    </location>
</feature>
<evidence type="ECO:0000256" key="1">
    <source>
        <dbReference type="SAM" id="MobiDB-lite"/>
    </source>
</evidence>
<feature type="compositionally biased region" description="Low complexity" evidence="1">
    <location>
        <begin position="26"/>
        <end position="47"/>
    </location>
</feature>
<dbReference type="AlphaFoldDB" id="A0A316GCM5"/>
<protein>
    <recommendedName>
        <fullName evidence="5">Lipoprotein LprG</fullName>
    </recommendedName>
</protein>
<gene>
    <name evidence="3" type="ORF">BC793_101346</name>
</gene>
<feature type="region of interest" description="Disordered" evidence="1">
    <location>
        <begin position="26"/>
        <end position="57"/>
    </location>
</feature>
<reference evidence="3 4" key="1">
    <citation type="submission" date="2018-05" db="EMBL/GenBank/DDBJ databases">
        <title>Genomic Encyclopedia of Archaeal and Bacterial Type Strains, Phase II (KMG-II): from individual species to whole genera.</title>
        <authorList>
            <person name="Goeker M."/>
        </authorList>
    </citation>
    <scope>NUCLEOTIDE SEQUENCE [LARGE SCALE GENOMIC DNA]</scope>
    <source>
        <strain evidence="3 4">DSM 45184</strain>
    </source>
</reference>
<comment type="caution">
    <text evidence="3">The sequence shown here is derived from an EMBL/GenBank/DDBJ whole genome shotgun (WGS) entry which is preliminary data.</text>
</comment>
<evidence type="ECO:0008006" key="5">
    <source>
        <dbReference type="Google" id="ProtNLM"/>
    </source>
</evidence>
<dbReference type="OrthoDB" id="3294168at2"/>
<dbReference type="Gene3D" id="2.50.20.20">
    <property type="match status" value="1"/>
</dbReference>
<name>A0A316GCM5_9ACTN</name>
<proteinExistence type="predicted"/>
<dbReference type="PROSITE" id="PS51257">
    <property type="entry name" value="PROKAR_LIPOPROTEIN"/>
    <property type="match status" value="1"/>
</dbReference>
<keyword evidence="4" id="KW-1185">Reference proteome</keyword>